<dbReference type="PANTHER" id="PTHR41791">
    <property type="entry name" value="SSL7039 PROTEIN"/>
    <property type="match status" value="1"/>
</dbReference>
<dbReference type="NCBIfam" id="TIGR02683">
    <property type="entry name" value="upstrm_HI1419"/>
    <property type="match status" value="1"/>
</dbReference>
<name>A0A9Q6ELH2_NOSLI</name>
<comment type="caution">
    <text evidence="1">The sequence shown here is derived from an EMBL/GenBank/DDBJ whole genome shotgun (WGS) entry which is preliminary data.</text>
</comment>
<evidence type="ECO:0000313" key="2">
    <source>
        <dbReference type="Proteomes" id="UP000222310"/>
    </source>
</evidence>
<dbReference type="PANTHER" id="PTHR41791:SF1">
    <property type="entry name" value="SSL7039 PROTEIN"/>
    <property type="match status" value="1"/>
</dbReference>
<organism evidence="1 2">
    <name type="scientific">Nostoc linckia z8</name>
    <dbReference type="NCBI Taxonomy" id="1628746"/>
    <lineage>
        <taxon>Bacteria</taxon>
        <taxon>Bacillati</taxon>
        <taxon>Cyanobacteriota</taxon>
        <taxon>Cyanophyceae</taxon>
        <taxon>Nostocales</taxon>
        <taxon>Nostocaceae</taxon>
        <taxon>Nostoc</taxon>
    </lineage>
</organism>
<protein>
    <recommendedName>
        <fullName evidence="3">Type II toxin-antitoxin system RelE/ParE family toxin</fullName>
    </recommendedName>
</protein>
<sequence>MEVQPREIRRYITTDGKIPFGEWLDSLRDRRAKAKIKERLKRVSLGNLGNCKSVGEGVFELKIDYGPGYRVYFGQIGTTIVLLLLGGDKSTQEQDICKAQEYWANYEKSENADQ</sequence>
<evidence type="ECO:0008006" key="3">
    <source>
        <dbReference type="Google" id="ProtNLM"/>
    </source>
</evidence>
<proteinExistence type="predicted"/>
<gene>
    <name evidence="1" type="ORF">VF08_11740</name>
</gene>
<dbReference type="PIRSF" id="PIRSF028744">
    <property type="entry name" value="Addict_mod_HI1419"/>
    <property type="match status" value="1"/>
</dbReference>
<dbReference type="RefSeq" id="WP_099069814.1">
    <property type="nucleotide sequence ID" value="NZ_LAHD01000027.1"/>
</dbReference>
<dbReference type="AlphaFoldDB" id="A0A9Q6ELH2"/>
<dbReference type="InterPro" id="IPR014056">
    <property type="entry name" value="TypeIITA-like_toxin_pred"/>
</dbReference>
<dbReference type="GeneID" id="57097008"/>
<accession>A0A9Q6ELH2</accession>
<reference evidence="1 2" key="1">
    <citation type="submission" date="2015-02" db="EMBL/GenBank/DDBJ databases">
        <title>Nostoc linckia genome annotation.</title>
        <authorList>
            <person name="Zhou Z."/>
        </authorList>
    </citation>
    <scope>NUCLEOTIDE SEQUENCE [LARGE SCALE GENOMIC DNA]</scope>
    <source>
        <strain evidence="2">z8</strain>
    </source>
</reference>
<dbReference type="EMBL" id="LAHD01000027">
    <property type="protein sequence ID" value="PHK04272.1"/>
    <property type="molecule type" value="Genomic_DNA"/>
</dbReference>
<dbReference type="Proteomes" id="UP000222310">
    <property type="component" value="Unassembled WGS sequence"/>
</dbReference>
<evidence type="ECO:0000313" key="1">
    <source>
        <dbReference type="EMBL" id="PHK04272.1"/>
    </source>
</evidence>